<dbReference type="AlphaFoldDB" id="A0AAW0LWM3"/>
<proteinExistence type="predicted"/>
<dbReference type="Proteomes" id="UP000237347">
    <property type="component" value="Unassembled WGS sequence"/>
</dbReference>
<gene>
    <name evidence="1" type="ORF">CFP56_030258</name>
</gene>
<reference evidence="1 2" key="1">
    <citation type="journal article" date="2018" name="Sci. Data">
        <title>The draft genome sequence of cork oak.</title>
        <authorList>
            <person name="Ramos A.M."/>
            <person name="Usie A."/>
            <person name="Barbosa P."/>
            <person name="Barros P.M."/>
            <person name="Capote T."/>
            <person name="Chaves I."/>
            <person name="Simoes F."/>
            <person name="Abreu I."/>
            <person name="Carrasquinho I."/>
            <person name="Faro C."/>
            <person name="Guimaraes J.B."/>
            <person name="Mendonca D."/>
            <person name="Nobrega F."/>
            <person name="Rodrigues L."/>
            <person name="Saibo N.J.M."/>
            <person name="Varela M.C."/>
            <person name="Egas C."/>
            <person name="Matos J."/>
            <person name="Miguel C.M."/>
            <person name="Oliveira M.M."/>
            <person name="Ricardo C.P."/>
            <person name="Goncalves S."/>
        </authorList>
    </citation>
    <scope>NUCLEOTIDE SEQUENCE [LARGE SCALE GENOMIC DNA]</scope>
    <source>
        <strain evidence="2">cv. HL8</strain>
    </source>
</reference>
<protein>
    <submittedName>
        <fullName evidence="1">Uncharacterized protein</fullName>
    </submittedName>
</protein>
<accession>A0AAW0LWM3</accession>
<sequence>MVVYEYKSDQKREVNYIATKVEKDQEYKNVFKYRFYPNTASSQIVLSRNFIIHINDDGKCVSAYLRLRLRPRRSIMKETRKTRVDEYAALGNVVMKV</sequence>
<dbReference type="EMBL" id="PKMF04000050">
    <property type="protein sequence ID" value="KAK7854959.1"/>
    <property type="molecule type" value="Genomic_DNA"/>
</dbReference>
<name>A0AAW0LWM3_QUESU</name>
<evidence type="ECO:0000313" key="2">
    <source>
        <dbReference type="Proteomes" id="UP000237347"/>
    </source>
</evidence>
<keyword evidence="2" id="KW-1185">Reference proteome</keyword>
<organism evidence="1 2">
    <name type="scientific">Quercus suber</name>
    <name type="common">Cork oak</name>
    <dbReference type="NCBI Taxonomy" id="58331"/>
    <lineage>
        <taxon>Eukaryota</taxon>
        <taxon>Viridiplantae</taxon>
        <taxon>Streptophyta</taxon>
        <taxon>Embryophyta</taxon>
        <taxon>Tracheophyta</taxon>
        <taxon>Spermatophyta</taxon>
        <taxon>Magnoliopsida</taxon>
        <taxon>eudicotyledons</taxon>
        <taxon>Gunneridae</taxon>
        <taxon>Pentapetalae</taxon>
        <taxon>rosids</taxon>
        <taxon>fabids</taxon>
        <taxon>Fagales</taxon>
        <taxon>Fagaceae</taxon>
        <taxon>Quercus</taxon>
    </lineage>
</organism>
<evidence type="ECO:0000313" key="1">
    <source>
        <dbReference type="EMBL" id="KAK7854959.1"/>
    </source>
</evidence>
<comment type="caution">
    <text evidence="1">The sequence shown here is derived from an EMBL/GenBank/DDBJ whole genome shotgun (WGS) entry which is preliminary data.</text>
</comment>